<dbReference type="Proteomes" id="UP000648239">
    <property type="component" value="Unassembled WGS sequence"/>
</dbReference>
<evidence type="ECO:0000313" key="4">
    <source>
        <dbReference type="Proteomes" id="UP000648239"/>
    </source>
</evidence>
<evidence type="ECO:0000256" key="2">
    <source>
        <dbReference type="ARBA" id="ARBA00022737"/>
    </source>
</evidence>
<dbReference type="AlphaFoldDB" id="A0A8J7C2S8"/>
<proteinExistence type="predicted"/>
<dbReference type="InterPro" id="IPR028974">
    <property type="entry name" value="TSP_type-3_rpt"/>
</dbReference>
<dbReference type="InterPro" id="IPR011043">
    <property type="entry name" value="Gal_Oxase/kelch_b-propeller"/>
</dbReference>
<dbReference type="InterPro" id="IPR015915">
    <property type="entry name" value="Kelch-typ_b-propeller"/>
</dbReference>
<dbReference type="SUPFAM" id="SSF103647">
    <property type="entry name" value="TSP type-3 repeat"/>
    <property type="match status" value="1"/>
</dbReference>
<dbReference type="PANTHER" id="PTHR46093">
    <property type="entry name" value="ACYL-COA-BINDING DOMAIN-CONTAINING PROTEIN 5"/>
    <property type="match status" value="1"/>
</dbReference>
<dbReference type="PANTHER" id="PTHR46093:SF18">
    <property type="entry name" value="FIBRONECTIN TYPE-III DOMAIN-CONTAINING PROTEIN"/>
    <property type="match status" value="1"/>
</dbReference>
<keyword evidence="2" id="KW-0677">Repeat</keyword>
<keyword evidence="1" id="KW-0880">Kelch repeat</keyword>
<gene>
    <name evidence="3" type="ORF">IFK94_15190</name>
</gene>
<accession>A0A8J7C2S8</accession>
<sequence length="523" mass="57001">MIYDPGLGKTILFSGNTDAGTIADTWEWDGQGWTELFLPVSPPARNCTLAYDTVRQKVLLHGGTDRNDTWLFDGNTWGEIAISGLPDNRYRHALTYDRSSEMTVLYGGFRSSIFFRDTWHLTEIGWSLQASTATPSASNSFQLAHDPSAQETIGFSGYAEGFVHMPDVHHYEGEPPDWVSLPVSTPLPRQLHGWTYAQPLGGFVLFGGSVCCFLDSAYLDNDMWVYNGSSWTRLLTSTNPEPRNDFSMSFDKTNGNLVLYGGMVSASMFDASDDTWLYDGSTWTHYQDGSPPGQRFGHGMAYDESRGVTVLFGGAPDNQEGVTWEFDGTAWNARPTPFQPETGRRWTPLTYDSIRKVVLMFGGEKGYSYNDTWAYGADPDLDGIVGLLDNCVDTVNPEQVDEDGDAAGDVCDCAVTDPGAFSLPVEVNGLQVNGAQVSWEDQAGIIGLDARYDLVSGGISDLLSTGDFSLSSCLGPDWATPSFTDNRVPALGDGFYYLVRSKNVCGVGTYGDHGGLDAGSPCP</sequence>
<evidence type="ECO:0000313" key="3">
    <source>
        <dbReference type="EMBL" id="MBD3869465.1"/>
    </source>
</evidence>
<comment type="caution">
    <text evidence="3">The sequence shown here is derived from an EMBL/GenBank/DDBJ whole genome shotgun (WGS) entry which is preliminary data.</text>
</comment>
<dbReference type="Pfam" id="PF24681">
    <property type="entry name" value="Kelch_KLHDC2_KLHL20_DRC7"/>
    <property type="match status" value="1"/>
</dbReference>
<dbReference type="EMBL" id="JACXWD010000094">
    <property type="protein sequence ID" value="MBD3869465.1"/>
    <property type="molecule type" value="Genomic_DNA"/>
</dbReference>
<name>A0A8J7C2S8_9BACT</name>
<reference evidence="3 4" key="1">
    <citation type="submission" date="2020-08" db="EMBL/GenBank/DDBJ databases">
        <title>Acidobacteriota in marine sediments use diverse sulfur dissimilation pathways.</title>
        <authorList>
            <person name="Wasmund K."/>
        </authorList>
    </citation>
    <scope>NUCLEOTIDE SEQUENCE [LARGE SCALE GENOMIC DNA]</scope>
    <source>
        <strain evidence="3">MAG AM4</strain>
    </source>
</reference>
<dbReference type="Gene3D" id="2.120.10.80">
    <property type="entry name" value="Kelch-type beta propeller"/>
    <property type="match status" value="2"/>
</dbReference>
<dbReference type="GO" id="GO:0005509">
    <property type="term" value="F:calcium ion binding"/>
    <property type="evidence" value="ECO:0007669"/>
    <property type="project" value="InterPro"/>
</dbReference>
<evidence type="ECO:0000256" key="1">
    <source>
        <dbReference type="ARBA" id="ARBA00022441"/>
    </source>
</evidence>
<dbReference type="SUPFAM" id="SSF117281">
    <property type="entry name" value="Kelch motif"/>
    <property type="match status" value="1"/>
</dbReference>
<protein>
    <submittedName>
        <fullName evidence="3">Uncharacterized protein</fullName>
    </submittedName>
</protein>
<organism evidence="3 4">
    <name type="scientific">Candidatus Polarisedimenticola svalbardensis</name>
    <dbReference type="NCBI Taxonomy" id="2886004"/>
    <lineage>
        <taxon>Bacteria</taxon>
        <taxon>Pseudomonadati</taxon>
        <taxon>Acidobacteriota</taxon>
        <taxon>Candidatus Polarisedimenticolia</taxon>
        <taxon>Candidatus Polarisedimenticolales</taxon>
        <taxon>Candidatus Polarisedimenticolaceae</taxon>
        <taxon>Candidatus Polarisedimenticola</taxon>
    </lineage>
</organism>
<dbReference type="SUPFAM" id="SSF50965">
    <property type="entry name" value="Galactose oxidase, central domain"/>
    <property type="match status" value="1"/>
</dbReference>